<organism evidence="3 4">
    <name type="scientific">Flammeovirga agarivorans</name>
    <dbReference type="NCBI Taxonomy" id="2726742"/>
    <lineage>
        <taxon>Bacteria</taxon>
        <taxon>Pseudomonadati</taxon>
        <taxon>Bacteroidota</taxon>
        <taxon>Cytophagia</taxon>
        <taxon>Cytophagales</taxon>
        <taxon>Flammeovirgaceae</taxon>
        <taxon>Flammeovirga</taxon>
    </lineage>
</organism>
<dbReference type="PROSITE" id="PS50222">
    <property type="entry name" value="EF_HAND_2"/>
    <property type="match status" value="1"/>
</dbReference>
<keyword evidence="4" id="KW-1185">Reference proteome</keyword>
<dbReference type="PROSITE" id="PS00018">
    <property type="entry name" value="EF_HAND_1"/>
    <property type="match status" value="1"/>
</dbReference>
<accession>A0A7X8SK13</accession>
<evidence type="ECO:0000313" key="3">
    <source>
        <dbReference type="EMBL" id="NLR91674.1"/>
    </source>
</evidence>
<feature type="signal peptide" evidence="1">
    <location>
        <begin position="1"/>
        <end position="22"/>
    </location>
</feature>
<evidence type="ECO:0000313" key="4">
    <source>
        <dbReference type="Proteomes" id="UP000585050"/>
    </source>
</evidence>
<dbReference type="GO" id="GO:0016829">
    <property type="term" value="F:lyase activity"/>
    <property type="evidence" value="ECO:0007669"/>
    <property type="project" value="InterPro"/>
</dbReference>
<dbReference type="Gene3D" id="1.10.238.10">
    <property type="entry name" value="EF-hand"/>
    <property type="match status" value="1"/>
</dbReference>
<dbReference type="RefSeq" id="WP_168882390.1">
    <property type="nucleotide sequence ID" value="NZ_JABAIL010000003.1"/>
</dbReference>
<name>A0A7X8SK13_9BACT</name>
<evidence type="ECO:0000259" key="2">
    <source>
        <dbReference type="PROSITE" id="PS50222"/>
    </source>
</evidence>
<dbReference type="InterPro" id="IPR010451">
    <property type="entry name" value="Acetoacetate_decarboxylase"/>
</dbReference>
<feature type="chain" id="PRO_5031185779" description="EF-hand domain-containing protein" evidence="1">
    <location>
        <begin position="23"/>
        <end position="310"/>
    </location>
</feature>
<dbReference type="InterPro" id="IPR011992">
    <property type="entry name" value="EF-hand-dom_pair"/>
</dbReference>
<gene>
    <name evidence="3" type="ORF">HGP29_10680</name>
</gene>
<reference evidence="3 4" key="1">
    <citation type="submission" date="2020-04" db="EMBL/GenBank/DDBJ databases">
        <title>Flammeovirga sp. SR4, a novel species isolated from seawater.</title>
        <authorList>
            <person name="Wang X."/>
        </authorList>
    </citation>
    <scope>NUCLEOTIDE SEQUENCE [LARGE SCALE GENOMIC DNA]</scope>
    <source>
        <strain evidence="3 4">SR4</strain>
    </source>
</reference>
<dbReference type="EMBL" id="JABAIL010000003">
    <property type="protein sequence ID" value="NLR91674.1"/>
    <property type="molecule type" value="Genomic_DNA"/>
</dbReference>
<dbReference type="SUPFAM" id="SSF47473">
    <property type="entry name" value="EF-hand"/>
    <property type="match status" value="1"/>
</dbReference>
<evidence type="ECO:0000256" key="1">
    <source>
        <dbReference type="SAM" id="SignalP"/>
    </source>
</evidence>
<dbReference type="SUPFAM" id="SSF160104">
    <property type="entry name" value="Acetoacetate decarboxylase-like"/>
    <property type="match status" value="1"/>
</dbReference>
<dbReference type="Pfam" id="PF13202">
    <property type="entry name" value="EF-hand_5"/>
    <property type="match status" value="2"/>
</dbReference>
<proteinExistence type="predicted"/>
<feature type="domain" description="EF-hand" evidence="2">
    <location>
        <begin position="52"/>
        <end position="87"/>
    </location>
</feature>
<keyword evidence="1" id="KW-0732">Signal</keyword>
<dbReference type="InterPro" id="IPR018247">
    <property type="entry name" value="EF_Hand_1_Ca_BS"/>
</dbReference>
<dbReference type="Gene3D" id="2.40.400.10">
    <property type="entry name" value="Acetoacetate decarboxylase-like"/>
    <property type="match status" value="1"/>
</dbReference>
<dbReference type="AlphaFoldDB" id="A0A7X8SK13"/>
<dbReference type="GO" id="GO:0005509">
    <property type="term" value="F:calcium ion binding"/>
    <property type="evidence" value="ECO:0007669"/>
    <property type="project" value="InterPro"/>
</dbReference>
<comment type="caution">
    <text evidence="3">The sequence shown here is derived from an EMBL/GenBank/DDBJ whole genome shotgun (WGS) entry which is preliminary data.</text>
</comment>
<dbReference type="InterPro" id="IPR002048">
    <property type="entry name" value="EF_hand_dom"/>
</dbReference>
<dbReference type="Pfam" id="PF06314">
    <property type="entry name" value="ADC"/>
    <property type="match status" value="1"/>
</dbReference>
<protein>
    <recommendedName>
        <fullName evidence="2">EF-hand domain-containing protein</fullName>
    </recommendedName>
</protein>
<sequence>MRTVTILLVFISWIGLSNYCTAQNKSTTYDPQRVMQFLDHNHDNKISQEEAKHAQRLANNFTYLDTNKDGFLDLEELKGTNQTTSRYTYLESEGVFIYYETQEKKLYRQLLPTAFDLPERLLVYTFICDFYKMDAATQPYKEASVFLLGQYKGKEVWHCIYMPVTSRESMLAGIHRLGLPKTMGTIDFVKENNDYKGTVTDENQCTMTLSIATEKYSVSKDEVALINQLSVIPKMNLLNGEVIEMGGGRNGDIFGLAQKYPNKVTIISGKSEIHVDTSTVEGNYPLNLTPSKILGGYYMLNKIPFRLGKK</sequence>
<dbReference type="InterPro" id="IPR023375">
    <property type="entry name" value="ADC_dom_sf"/>
</dbReference>
<dbReference type="Proteomes" id="UP000585050">
    <property type="component" value="Unassembled WGS sequence"/>
</dbReference>